<dbReference type="InterPro" id="IPR050216">
    <property type="entry name" value="LRR_domain-containing"/>
</dbReference>
<dbReference type="EMBL" id="JAVRRT010000008">
    <property type="protein sequence ID" value="KAK5169610.1"/>
    <property type="molecule type" value="Genomic_DNA"/>
</dbReference>
<accession>A0AAV9PD19</accession>
<feature type="compositionally biased region" description="Low complexity" evidence="3">
    <location>
        <begin position="368"/>
        <end position="380"/>
    </location>
</feature>
<feature type="compositionally biased region" description="Polar residues" evidence="3">
    <location>
        <begin position="54"/>
        <end position="75"/>
    </location>
</feature>
<dbReference type="Gene3D" id="3.80.10.10">
    <property type="entry name" value="Ribonuclease Inhibitor"/>
    <property type="match status" value="2"/>
</dbReference>
<reference evidence="4 5" key="1">
    <citation type="submission" date="2023-08" db="EMBL/GenBank/DDBJ databases">
        <title>Black Yeasts Isolated from many extreme environments.</title>
        <authorList>
            <person name="Coleine C."/>
            <person name="Stajich J.E."/>
            <person name="Selbmann L."/>
        </authorList>
    </citation>
    <scope>NUCLEOTIDE SEQUENCE [LARGE SCALE GENOMIC DNA]</scope>
    <source>
        <strain evidence="4 5">CCFEE 5935</strain>
    </source>
</reference>
<dbReference type="SUPFAM" id="SSF52058">
    <property type="entry name" value="L domain-like"/>
    <property type="match status" value="2"/>
</dbReference>
<dbReference type="Pfam" id="PF13855">
    <property type="entry name" value="LRR_8"/>
    <property type="match status" value="1"/>
</dbReference>
<feature type="compositionally biased region" description="Low complexity" evidence="3">
    <location>
        <begin position="214"/>
        <end position="227"/>
    </location>
</feature>
<dbReference type="PANTHER" id="PTHR48051">
    <property type="match status" value="1"/>
</dbReference>
<feature type="region of interest" description="Disordered" evidence="3">
    <location>
        <begin position="796"/>
        <end position="819"/>
    </location>
</feature>
<dbReference type="SMART" id="SM00364">
    <property type="entry name" value="LRR_BAC"/>
    <property type="match status" value="4"/>
</dbReference>
<sequence>MDAGSSAPSRPLPKTSRLPVLTTKSSQIPVSRQHDQVPPPKEPAPRPTLEKRQSIATLPRSTASILKATVASSKPSIGKPGASTTSRQAQRTSATTRAPTVRPSSRGNQQRLPPRPPRDQSVDGNEENADQLSSLDSFRSASRQGWNDESPIEQQEALAFDGVATAPKSRKASRPSLSDRTMESLQNLPVTPKERRQSDFFSPSGNMGPPPRPSSSMSRNVSRNGSRPGTSDGSLGAPPPLEASMTKRALSSAKPATRRSLGGFGFTPGRSISTSSSFGKPPASSATAAVSRRSPSPSKPPMPTPGATPSKGLKLPSKSKTVAARPSKPKPSLQDAFAPLATAGAEADKVPTKPKPKLQGTLSESQGSASPKAATATASSNALRQQIAAAKAAARKEKAKADAANGILATNSSVDSAIDMHYDPFNQAPRDEKHIIRNRINAARMDGRLNIAAMGLKQIPDEVMKMYDSAAMEASNVSWAEVVDLTRLMAADNDFDDLGEDIFPDKSAEDFEADDQTSGNQFGGLESLDLHGNKIRAAPLGLRRLERLTSLNLSHNKLENDALDVISQISSLKDLKLGHNNLSGNLPTALCSLKHLETLDVQSNRLLGLPEALRELVSLRVLNVCGNQLTALPIEALYDLPLVDLDASNNALIASLFPPGANSSHTTIRSLKVANNSLAALTFAEALDLPSLRSLDVTNNHLTGLPDMSGWTELITLMAGDNKVTELPSGFTKLGKLKNVNFTSNELRLLDPEIARMPSLESLVLASNPLRERRFLNISTADLKRDLRARIEPEVIEDAEGGEQDDFQDARDSFSSSVSSPKQTWALQANGKLEISSKGYTDSINDNLGSFLQERDVKQLYIGSNKLTAIPPALWLGHDLKTLDLSGNTFSSDYLYDELCLPNLQELNMTRCNLVTFEPLMTHLQAEKLQTLNVAINRLTNAVPNLRHTYPALATLIAQDNKFTSVTADTLRGLQIVNLSGNDIEQLPAEIGLLWNEGLRSLEVGRNAFRVPNHRILDKGTEATMKYLRDRLPEGQRE</sequence>
<protein>
    <recommendedName>
        <fullName evidence="6">L domain-like protein</fullName>
    </recommendedName>
</protein>
<dbReference type="AlphaFoldDB" id="A0AAV9PD19"/>
<feature type="compositionally biased region" description="Polar residues" evidence="3">
    <location>
        <begin position="82"/>
        <end position="108"/>
    </location>
</feature>
<gene>
    <name evidence="4" type="ORF">LTR77_005587</name>
</gene>
<feature type="compositionally biased region" description="Polar residues" evidence="3">
    <location>
        <begin position="175"/>
        <end position="189"/>
    </location>
</feature>
<dbReference type="PROSITE" id="PS51450">
    <property type="entry name" value="LRR"/>
    <property type="match status" value="2"/>
</dbReference>
<dbReference type="InterPro" id="IPR032675">
    <property type="entry name" value="LRR_dom_sf"/>
</dbReference>
<feature type="compositionally biased region" description="Pro residues" evidence="3">
    <location>
        <begin position="297"/>
        <end position="306"/>
    </location>
</feature>
<comment type="caution">
    <text evidence="4">The sequence shown here is derived from an EMBL/GenBank/DDBJ whole genome shotgun (WGS) entry which is preliminary data.</text>
</comment>
<name>A0AAV9PD19_9PEZI</name>
<dbReference type="SMART" id="SM00369">
    <property type="entry name" value="LRR_TYP"/>
    <property type="match status" value="9"/>
</dbReference>
<evidence type="ECO:0000256" key="1">
    <source>
        <dbReference type="ARBA" id="ARBA00022614"/>
    </source>
</evidence>
<feature type="compositionally biased region" description="Pro residues" evidence="3">
    <location>
        <begin position="37"/>
        <end position="46"/>
    </location>
</feature>
<feature type="compositionally biased region" description="Acidic residues" evidence="3">
    <location>
        <begin position="796"/>
        <end position="807"/>
    </location>
</feature>
<dbReference type="RefSeq" id="XP_064658956.1">
    <property type="nucleotide sequence ID" value="XM_064802831.1"/>
</dbReference>
<keyword evidence="2" id="KW-0677">Repeat</keyword>
<dbReference type="PANTHER" id="PTHR48051:SF1">
    <property type="entry name" value="RAS SUPPRESSOR PROTEIN 1"/>
    <property type="match status" value="1"/>
</dbReference>
<feature type="region of interest" description="Disordered" evidence="3">
    <location>
        <begin position="1"/>
        <end position="380"/>
    </location>
</feature>
<evidence type="ECO:0000313" key="4">
    <source>
        <dbReference type="EMBL" id="KAK5169610.1"/>
    </source>
</evidence>
<evidence type="ECO:0000256" key="2">
    <source>
        <dbReference type="ARBA" id="ARBA00022737"/>
    </source>
</evidence>
<dbReference type="InterPro" id="IPR001611">
    <property type="entry name" value="Leu-rich_rpt"/>
</dbReference>
<dbReference type="GO" id="GO:0005737">
    <property type="term" value="C:cytoplasm"/>
    <property type="evidence" value="ECO:0007669"/>
    <property type="project" value="TreeGrafter"/>
</dbReference>
<dbReference type="Proteomes" id="UP001337655">
    <property type="component" value="Unassembled WGS sequence"/>
</dbReference>
<dbReference type="InterPro" id="IPR003591">
    <property type="entry name" value="Leu-rich_rpt_typical-subtyp"/>
</dbReference>
<feature type="compositionally biased region" description="Low complexity" evidence="3">
    <location>
        <begin position="307"/>
        <end position="320"/>
    </location>
</feature>
<evidence type="ECO:0000256" key="3">
    <source>
        <dbReference type="SAM" id="MobiDB-lite"/>
    </source>
</evidence>
<evidence type="ECO:0000313" key="5">
    <source>
        <dbReference type="Proteomes" id="UP001337655"/>
    </source>
</evidence>
<feature type="compositionally biased region" description="Polar residues" evidence="3">
    <location>
        <begin position="130"/>
        <end position="147"/>
    </location>
</feature>
<organism evidence="4 5">
    <name type="scientific">Saxophila tyrrhenica</name>
    <dbReference type="NCBI Taxonomy" id="1690608"/>
    <lineage>
        <taxon>Eukaryota</taxon>
        <taxon>Fungi</taxon>
        <taxon>Dikarya</taxon>
        <taxon>Ascomycota</taxon>
        <taxon>Pezizomycotina</taxon>
        <taxon>Dothideomycetes</taxon>
        <taxon>Dothideomycetidae</taxon>
        <taxon>Mycosphaerellales</taxon>
        <taxon>Extremaceae</taxon>
        <taxon>Saxophila</taxon>
    </lineage>
</organism>
<dbReference type="GeneID" id="89926928"/>
<keyword evidence="1" id="KW-0433">Leucine-rich repeat</keyword>
<keyword evidence="5" id="KW-1185">Reference proteome</keyword>
<feature type="compositionally biased region" description="Low complexity" evidence="3">
    <location>
        <begin position="280"/>
        <end position="296"/>
    </location>
</feature>
<proteinExistence type="predicted"/>
<evidence type="ECO:0008006" key="6">
    <source>
        <dbReference type="Google" id="ProtNLM"/>
    </source>
</evidence>